<dbReference type="Pfam" id="PF00248">
    <property type="entry name" value="Aldo_ket_red"/>
    <property type="match status" value="1"/>
</dbReference>
<evidence type="ECO:0000313" key="2">
    <source>
        <dbReference type="EMBL" id="KAA9004117.1"/>
    </source>
</evidence>
<dbReference type="PANTHER" id="PTHR43312:SF1">
    <property type="entry name" value="NADP-DEPENDENT OXIDOREDUCTASE DOMAIN-CONTAINING PROTEIN"/>
    <property type="match status" value="1"/>
</dbReference>
<sequence length="294" mass="32693">MQLRPYGTTDMKVSILGFGGAEIRNSDQATADRLLHSALDAGLNIIDTAECYGNSEELIGQALSGRRSDYYLFTKCGHTAGLEGADWDPVMLRESIDRSLKRLNTDYVDVIHLHSCTEEILRRGEVIQVLQEAKQAGKTRYIGYSGDHNDSRYAVGTGVFDSLETSINIADQESVAIIAEAARKGMGVTAKRPIANAAWAFDSFNEDDYPYVYWRRLQELKYDFLGDVQEGVSVALRFALTVPGVSTAIVGTRNPDRWVQNAKLLEQGMLPEEQYRSITARWAETAGPDWVGQR</sequence>
<gene>
    <name evidence="2" type="ORF">F4V43_12000</name>
</gene>
<dbReference type="AlphaFoldDB" id="A0A5J5G8S6"/>
<dbReference type="EMBL" id="VYKK01000015">
    <property type="protein sequence ID" value="KAA9004117.1"/>
    <property type="molecule type" value="Genomic_DNA"/>
</dbReference>
<dbReference type="InterPro" id="IPR053135">
    <property type="entry name" value="AKR2_Oxidoreductase"/>
</dbReference>
<organism evidence="2 3">
    <name type="scientific">Paenibacillus spiritus</name>
    <dbReference type="NCBI Taxonomy" id="2496557"/>
    <lineage>
        <taxon>Bacteria</taxon>
        <taxon>Bacillati</taxon>
        <taxon>Bacillota</taxon>
        <taxon>Bacilli</taxon>
        <taxon>Bacillales</taxon>
        <taxon>Paenibacillaceae</taxon>
        <taxon>Paenibacillus</taxon>
    </lineage>
</organism>
<evidence type="ECO:0000259" key="1">
    <source>
        <dbReference type="Pfam" id="PF00248"/>
    </source>
</evidence>
<dbReference type="RefSeq" id="WP_150458471.1">
    <property type="nucleotide sequence ID" value="NZ_VYKK01000015.1"/>
</dbReference>
<evidence type="ECO:0000313" key="3">
    <source>
        <dbReference type="Proteomes" id="UP000367750"/>
    </source>
</evidence>
<dbReference type="InterPro" id="IPR036812">
    <property type="entry name" value="NAD(P)_OxRdtase_dom_sf"/>
</dbReference>
<dbReference type="SUPFAM" id="SSF51430">
    <property type="entry name" value="NAD(P)-linked oxidoreductase"/>
    <property type="match status" value="1"/>
</dbReference>
<dbReference type="CDD" id="cd19095">
    <property type="entry name" value="AKR_PA4992-like"/>
    <property type="match status" value="1"/>
</dbReference>
<name>A0A5J5G8S6_9BACL</name>
<keyword evidence="3" id="KW-1185">Reference proteome</keyword>
<protein>
    <submittedName>
        <fullName evidence="2">Aldo/keto reductase</fullName>
    </submittedName>
</protein>
<dbReference type="InterPro" id="IPR023210">
    <property type="entry name" value="NADP_OxRdtase_dom"/>
</dbReference>
<accession>A0A5J5G8S6</accession>
<feature type="domain" description="NADP-dependent oxidoreductase" evidence="1">
    <location>
        <begin position="16"/>
        <end position="280"/>
    </location>
</feature>
<comment type="caution">
    <text evidence="2">The sequence shown here is derived from an EMBL/GenBank/DDBJ whole genome shotgun (WGS) entry which is preliminary data.</text>
</comment>
<dbReference type="InterPro" id="IPR020471">
    <property type="entry name" value="AKR"/>
</dbReference>
<dbReference type="OrthoDB" id="9773828at2"/>
<proteinExistence type="predicted"/>
<dbReference type="Gene3D" id="3.20.20.100">
    <property type="entry name" value="NADP-dependent oxidoreductase domain"/>
    <property type="match status" value="1"/>
</dbReference>
<dbReference type="Proteomes" id="UP000367750">
    <property type="component" value="Unassembled WGS sequence"/>
</dbReference>
<dbReference type="PANTHER" id="PTHR43312">
    <property type="entry name" value="D-THREO-ALDOSE 1-DEHYDROGENASE"/>
    <property type="match status" value="1"/>
</dbReference>
<dbReference type="PRINTS" id="PR00069">
    <property type="entry name" value="ALDKETRDTASE"/>
</dbReference>
<reference evidence="2 3" key="1">
    <citation type="submission" date="2019-09" db="EMBL/GenBank/DDBJ databases">
        <title>Bacillus ochoae sp. nov., Paenibacillus whitsoniae sp. nov., Paenibacillus spiritus sp. nov. Isolated from the Mars Exploration Rover during spacecraft assembly.</title>
        <authorList>
            <person name="Seuylemezian A."/>
            <person name="Vaishampayan P."/>
        </authorList>
    </citation>
    <scope>NUCLEOTIDE SEQUENCE [LARGE SCALE GENOMIC DNA]</scope>
    <source>
        <strain evidence="2 3">MER_111</strain>
    </source>
</reference>
<dbReference type="GO" id="GO:0016491">
    <property type="term" value="F:oxidoreductase activity"/>
    <property type="evidence" value="ECO:0007669"/>
    <property type="project" value="InterPro"/>
</dbReference>